<protein>
    <submittedName>
        <fullName evidence="2">Uncharacterized protein</fullName>
    </submittedName>
</protein>
<feature type="compositionally biased region" description="Basic and acidic residues" evidence="1">
    <location>
        <begin position="76"/>
        <end position="86"/>
    </location>
</feature>
<keyword evidence="3" id="KW-1185">Reference proteome</keyword>
<gene>
    <name evidence="2" type="ORF">CHARACLAT_027948</name>
</gene>
<dbReference type="Proteomes" id="UP001352852">
    <property type="component" value="Unassembled WGS sequence"/>
</dbReference>
<sequence>MEQRSTGPGLKPAMAASRTVASVYGLRALPHRHHHTHQRLIQAFSKVGAIPPLEAAPERLRKGIPTRTQPGPRDSQLARHSPENHRLPTRNPPC</sequence>
<evidence type="ECO:0000313" key="2">
    <source>
        <dbReference type="EMBL" id="MED6295099.1"/>
    </source>
</evidence>
<comment type="caution">
    <text evidence="2">The sequence shown here is derived from an EMBL/GenBank/DDBJ whole genome shotgun (WGS) entry which is preliminary data.</text>
</comment>
<accession>A0ABU7F730</accession>
<feature type="region of interest" description="Disordered" evidence="1">
    <location>
        <begin position="56"/>
        <end position="94"/>
    </location>
</feature>
<evidence type="ECO:0000313" key="3">
    <source>
        <dbReference type="Proteomes" id="UP001352852"/>
    </source>
</evidence>
<proteinExistence type="predicted"/>
<organism evidence="2 3">
    <name type="scientific">Characodon lateralis</name>
    <dbReference type="NCBI Taxonomy" id="208331"/>
    <lineage>
        <taxon>Eukaryota</taxon>
        <taxon>Metazoa</taxon>
        <taxon>Chordata</taxon>
        <taxon>Craniata</taxon>
        <taxon>Vertebrata</taxon>
        <taxon>Euteleostomi</taxon>
        <taxon>Actinopterygii</taxon>
        <taxon>Neopterygii</taxon>
        <taxon>Teleostei</taxon>
        <taxon>Neoteleostei</taxon>
        <taxon>Acanthomorphata</taxon>
        <taxon>Ovalentaria</taxon>
        <taxon>Atherinomorphae</taxon>
        <taxon>Cyprinodontiformes</taxon>
        <taxon>Goodeidae</taxon>
        <taxon>Characodon</taxon>
    </lineage>
</organism>
<dbReference type="EMBL" id="JAHUTJ010077411">
    <property type="protein sequence ID" value="MED6295099.1"/>
    <property type="molecule type" value="Genomic_DNA"/>
</dbReference>
<evidence type="ECO:0000256" key="1">
    <source>
        <dbReference type="SAM" id="MobiDB-lite"/>
    </source>
</evidence>
<reference evidence="2 3" key="1">
    <citation type="submission" date="2021-06" db="EMBL/GenBank/DDBJ databases">
        <authorList>
            <person name="Palmer J.M."/>
        </authorList>
    </citation>
    <scope>NUCLEOTIDE SEQUENCE [LARGE SCALE GENOMIC DNA]</scope>
    <source>
        <strain evidence="2 3">CL_MEX2019</strain>
        <tissue evidence="2">Muscle</tissue>
    </source>
</reference>
<name>A0ABU7F730_9TELE</name>